<keyword evidence="2" id="KW-1185">Reference proteome</keyword>
<dbReference type="AlphaFoldDB" id="A0A6A6IW30"/>
<evidence type="ECO:0000313" key="1">
    <source>
        <dbReference type="EMBL" id="KAF2254649.1"/>
    </source>
</evidence>
<evidence type="ECO:0000313" key="2">
    <source>
        <dbReference type="Proteomes" id="UP000800094"/>
    </source>
</evidence>
<gene>
    <name evidence="1" type="ORF">BU26DRAFT_142883</name>
</gene>
<dbReference type="OrthoDB" id="3801271at2759"/>
<organism evidence="1 2">
    <name type="scientific">Trematosphaeria pertusa</name>
    <dbReference type="NCBI Taxonomy" id="390896"/>
    <lineage>
        <taxon>Eukaryota</taxon>
        <taxon>Fungi</taxon>
        <taxon>Dikarya</taxon>
        <taxon>Ascomycota</taxon>
        <taxon>Pezizomycotina</taxon>
        <taxon>Dothideomycetes</taxon>
        <taxon>Pleosporomycetidae</taxon>
        <taxon>Pleosporales</taxon>
        <taxon>Massarineae</taxon>
        <taxon>Trematosphaeriaceae</taxon>
        <taxon>Trematosphaeria</taxon>
    </lineage>
</organism>
<dbReference type="Proteomes" id="UP000800094">
    <property type="component" value="Unassembled WGS sequence"/>
</dbReference>
<protein>
    <submittedName>
        <fullName evidence="1">Uncharacterized protein</fullName>
    </submittedName>
</protein>
<dbReference type="RefSeq" id="XP_033689653.1">
    <property type="nucleotide sequence ID" value="XM_033819842.1"/>
</dbReference>
<reference evidence="1" key="1">
    <citation type="journal article" date="2020" name="Stud. Mycol.">
        <title>101 Dothideomycetes genomes: a test case for predicting lifestyles and emergence of pathogens.</title>
        <authorList>
            <person name="Haridas S."/>
            <person name="Albert R."/>
            <person name="Binder M."/>
            <person name="Bloem J."/>
            <person name="Labutti K."/>
            <person name="Salamov A."/>
            <person name="Andreopoulos B."/>
            <person name="Baker S."/>
            <person name="Barry K."/>
            <person name="Bills G."/>
            <person name="Bluhm B."/>
            <person name="Cannon C."/>
            <person name="Castanera R."/>
            <person name="Culley D."/>
            <person name="Daum C."/>
            <person name="Ezra D."/>
            <person name="Gonzalez J."/>
            <person name="Henrissat B."/>
            <person name="Kuo A."/>
            <person name="Liang C."/>
            <person name="Lipzen A."/>
            <person name="Lutzoni F."/>
            <person name="Magnuson J."/>
            <person name="Mondo S."/>
            <person name="Nolan M."/>
            <person name="Ohm R."/>
            <person name="Pangilinan J."/>
            <person name="Park H.-J."/>
            <person name="Ramirez L."/>
            <person name="Alfaro M."/>
            <person name="Sun H."/>
            <person name="Tritt A."/>
            <person name="Yoshinaga Y."/>
            <person name="Zwiers L.-H."/>
            <person name="Turgeon B."/>
            <person name="Goodwin S."/>
            <person name="Spatafora J."/>
            <person name="Crous P."/>
            <person name="Grigoriev I."/>
        </authorList>
    </citation>
    <scope>NUCLEOTIDE SEQUENCE</scope>
    <source>
        <strain evidence="1">CBS 122368</strain>
    </source>
</reference>
<proteinExistence type="predicted"/>
<dbReference type="EMBL" id="ML987190">
    <property type="protein sequence ID" value="KAF2254649.1"/>
    <property type="molecule type" value="Genomic_DNA"/>
</dbReference>
<dbReference type="GeneID" id="54573172"/>
<name>A0A6A6IW30_9PLEO</name>
<sequence length="192" mass="22266">MPEPRWYGDTVCCRDFAKRLTEAVPNLQDFELDVYWDKPDEFLLTSSSDAVYPFGSLKSLKDLVGIAVDLGFLIDSSAHDAPSRLLSLPSTVLPDAIEWVIFTNVKLNFLSMIVDEFRKEEPHDVIRQFLAAIPSCGKLIFEAYWEPVPEDLEVLDGICQRRREDGVECWVEWYEPDNVEELREYFHSTNRR</sequence>
<accession>A0A6A6IW30</accession>